<dbReference type="Proteomes" id="UP000232928">
    <property type="component" value="Unassembled WGS sequence"/>
</dbReference>
<dbReference type="InterPro" id="IPR029052">
    <property type="entry name" value="Metallo-depent_PP-like"/>
</dbReference>
<proteinExistence type="inferred from homology"/>
<dbReference type="Gene3D" id="3.60.21.10">
    <property type="match status" value="1"/>
</dbReference>
<gene>
    <name evidence="4" type="ORF">APC1461_0938</name>
</gene>
<evidence type="ECO:0000313" key="5">
    <source>
        <dbReference type="Proteomes" id="UP000232928"/>
    </source>
</evidence>
<protein>
    <recommendedName>
        <fullName evidence="3">Calcineurin-like phosphoesterase domain-containing protein</fullName>
    </recommendedName>
</protein>
<comment type="similarity">
    <text evidence="1">Belongs to the metallophosphoesterase superfamily. YfcE family.</text>
</comment>
<dbReference type="RefSeq" id="WP_101027670.1">
    <property type="nucleotide sequence ID" value="NZ_PJEG01000010.1"/>
</dbReference>
<reference evidence="4 5" key="1">
    <citation type="submission" date="2017-12" db="EMBL/GenBank/DDBJ databases">
        <title>Bifidobacterium longum APC/DPC strains.</title>
        <authorList>
            <person name="Arboleya S."/>
        </authorList>
    </citation>
    <scope>NUCLEOTIDE SEQUENCE [LARGE SCALE GENOMIC DNA]</scope>
    <source>
        <strain evidence="4 5">APC1461</strain>
    </source>
</reference>
<dbReference type="Pfam" id="PF12850">
    <property type="entry name" value="Metallophos_2"/>
    <property type="match status" value="1"/>
</dbReference>
<evidence type="ECO:0000256" key="2">
    <source>
        <dbReference type="SAM" id="MobiDB-lite"/>
    </source>
</evidence>
<dbReference type="AlphaFoldDB" id="A0A2N0TKT8"/>
<evidence type="ECO:0000259" key="3">
    <source>
        <dbReference type="Pfam" id="PF12850"/>
    </source>
</evidence>
<feature type="domain" description="Calcineurin-like phosphoesterase" evidence="3">
    <location>
        <begin position="65"/>
        <end position="193"/>
    </location>
</feature>
<sequence length="250" mass="28292">MRYFTTDTHFGHPLVTVLRGFTTFDPTRSRYEEVLRAHGRKTAEDWAKEETFGAGLTFRQVADTDAHDKAIVDHINAVVGPDDELWILGDIGFRTSLTHLKNCLRALNCKHLHGVIGNHDDWWREDRPALNLFESLEPHDTVEIEGLGTVNLSHYPYREDLTYSWPDDVAKFSGKALPFDGRKLLYGHTHQLSPDGARPEALNVGLDAWDLMPVSETQVVEWFRNHDVDSPVNGTSKADDSVPSLDMPSF</sequence>
<dbReference type="SUPFAM" id="SSF56300">
    <property type="entry name" value="Metallo-dependent phosphatases"/>
    <property type="match status" value="1"/>
</dbReference>
<organism evidence="4 5">
    <name type="scientific">Bifidobacterium longum</name>
    <dbReference type="NCBI Taxonomy" id="216816"/>
    <lineage>
        <taxon>Bacteria</taxon>
        <taxon>Bacillati</taxon>
        <taxon>Actinomycetota</taxon>
        <taxon>Actinomycetes</taxon>
        <taxon>Bifidobacteriales</taxon>
        <taxon>Bifidobacteriaceae</taxon>
        <taxon>Bifidobacterium</taxon>
    </lineage>
</organism>
<dbReference type="InterPro" id="IPR024654">
    <property type="entry name" value="Calcineurin-like_PHP_lpxH"/>
</dbReference>
<comment type="caution">
    <text evidence="4">The sequence shown here is derived from an EMBL/GenBank/DDBJ whole genome shotgun (WGS) entry which is preliminary data.</text>
</comment>
<evidence type="ECO:0000313" key="4">
    <source>
        <dbReference type="EMBL" id="PKD15278.1"/>
    </source>
</evidence>
<evidence type="ECO:0000256" key="1">
    <source>
        <dbReference type="ARBA" id="ARBA00008950"/>
    </source>
</evidence>
<accession>A0A2N0TKT8</accession>
<dbReference type="EMBL" id="PJEG01000010">
    <property type="protein sequence ID" value="PKD15278.1"/>
    <property type="molecule type" value="Genomic_DNA"/>
</dbReference>
<name>A0A2N0TKT8_BIFLN</name>
<feature type="region of interest" description="Disordered" evidence="2">
    <location>
        <begin position="230"/>
        <end position="250"/>
    </location>
</feature>